<comment type="caution">
    <text evidence="1">The sequence shown here is derived from an EMBL/GenBank/DDBJ whole genome shotgun (WGS) entry which is preliminary data.</text>
</comment>
<reference evidence="1 2" key="1">
    <citation type="journal article" date="2019" name="Genome Biol. Evol.">
        <title>Whole-Genome Sequencing of the Giant Devil Catfish, Bagarius yarrelli.</title>
        <authorList>
            <person name="Jiang W."/>
            <person name="Lv Y."/>
            <person name="Cheng L."/>
            <person name="Yang K."/>
            <person name="Chao B."/>
            <person name="Wang X."/>
            <person name="Li Y."/>
            <person name="Pan X."/>
            <person name="You X."/>
            <person name="Zhang Y."/>
            <person name="Yang J."/>
            <person name="Li J."/>
            <person name="Zhang X."/>
            <person name="Liu S."/>
            <person name="Sun C."/>
            <person name="Yang J."/>
            <person name="Shi Q."/>
        </authorList>
    </citation>
    <scope>NUCLEOTIDE SEQUENCE [LARGE SCALE GENOMIC DNA]</scope>
    <source>
        <strain evidence="1">JWS20170419001</strain>
        <tissue evidence="1">Muscle</tissue>
    </source>
</reference>
<accession>A0A556U802</accession>
<sequence length="101" mass="11560">MHFSTRYCYPWRDVREGGLRVDVSKWEVHGSKEGLRRGEERLMVLDGNKEVSLPIGSDLRSLAFQIEKLRENEEIAHGCLDSALGLTVLFCFFCSSKLLVK</sequence>
<name>A0A556U802_BAGYA</name>
<evidence type="ECO:0000313" key="1">
    <source>
        <dbReference type="EMBL" id="TSN57717.1"/>
    </source>
</evidence>
<dbReference type="Proteomes" id="UP000319801">
    <property type="component" value="Unassembled WGS sequence"/>
</dbReference>
<gene>
    <name evidence="1" type="ORF">Baya_9047</name>
</gene>
<evidence type="ECO:0000313" key="2">
    <source>
        <dbReference type="Proteomes" id="UP000319801"/>
    </source>
</evidence>
<keyword evidence="2" id="KW-1185">Reference proteome</keyword>
<dbReference type="AlphaFoldDB" id="A0A556U802"/>
<protein>
    <submittedName>
        <fullName evidence="1">Uncharacterized protein</fullName>
    </submittedName>
</protein>
<organism evidence="1 2">
    <name type="scientific">Bagarius yarrelli</name>
    <name type="common">Goonch</name>
    <name type="synonym">Bagrus yarrelli</name>
    <dbReference type="NCBI Taxonomy" id="175774"/>
    <lineage>
        <taxon>Eukaryota</taxon>
        <taxon>Metazoa</taxon>
        <taxon>Chordata</taxon>
        <taxon>Craniata</taxon>
        <taxon>Vertebrata</taxon>
        <taxon>Euteleostomi</taxon>
        <taxon>Actinopterygii</taxon>
        <taxon>Neopterygii</taxon>
        <taxon>Teleostei</taxon>
        <taxon>Ostariophysi</taxon>
        <taxon>Siluriformes</taxon>
        <taxon>Sisoridae</taxon>
        <taxon>Sisorinae</taxon>
        <taxon>Bagarius</taxon>
    </lineage>
</organism>
<proteinExistence type="predicted"/>
<dbReference type="EMBL" id="VCAZ01000058">
    <property type="protein sequence ID" value="TSN57717.1"/>
    <property type="molecule type" value="Genomic_DNA"/>
</dbReference>